<accession>A0A1M5RTP0</accession>
<dbReference type="EMBL" id="LT670817">
    <property type="protein sequence ID" value="SHH29529.1"/>
    <property type="molecule type" value="Genomic_DNA"/>
</dbReference>
<feature type="domain" description="PilZ" evidence="1">
    <location>
        <begin position="3"/>
        <end position="80"/>
    </location>
</feature>
<gene>
    <name evidence="2" type="ORF">SAMN05443248_4355</name>
</gene>
<dbReference type="PROSITE" id="PS51257">
    <property type="entry name" value="PROKAR_LIPOPROTEIN"/>
    <property type="match status" value="1"/>
</dbReference>
<protein>
    <submittedName>
        <fullName evidence="2">PilZ domain-containing protein</fullName>
    </submittedName>
</protein>
<evidence type="ECO:0000313" key="2">
    <source>
        <dbReference type="EMBL" id="SHH29529.1"/>
    </source>
</evidence>
<evidence type="ECO:0000259" key="1">
    <source>
        <dbReference type="Pfam" id="PF07238"/>
    </source>
</evidence>
<dbReference type="Pfam" id="PF07238">
    <property type="entry name" value="PilZ"/>
    <property type="match status" value="1"/>
</dbReference>
<proteinExistence type="predicted"/>
<dbReference type="Proteomes" id="UP000189796">
    <property type="component" value="Chromosome I"/>
</dbReference>
<dbReference type="SUPFAM" id="SSF141371">
    <property type="entry name" value="PilZ domain-like"/>
    <property type="match status" value="1"/>
</dbReference>
<organism evidence="2 3">
    <name type="scientific">Bradyrhizobium erythrophlei</name>
    <dbReference type="NCBI Taxonomy" id="1437360"/>
    <lineage>
        <taxon>Bacteria</taxon>
        <taxon>Pseudomonadati</taxon>
        <taxon>Pseudomonadota</taxon>
        <taxon>Alphaproteobacteria</taxon>
        <taxon>Hyphomicrobiales</taxon>
        <taxon>Nitrobacteraceae</taxon>
        <taxon>Bradyrhizobium</taxon>
    </lineage>
</organism>
<evidence type="ECO:0000313" key="3">
    <source>
        <dbReference type="Proteomes" id="UP000189796"/>
    </source>
</evidence>
<dbReference type="RefSeq" id="WP_079603163.1">
    <property type="nucleotide sequence ID" value="NZ_LT670817.1"/>
</dbReference>
<dbReference type="GO" id="GO:0035438">
    <property type="term" value="F:cyclic-di-GMP binding"/>
    <property type="evidence" value="ECO:0007669"/>
    <property type="project" value="InterPro"/>
</dbReference>
<dbReference type="OrthoDB" id="7409359at2"/>
<dbReference type="AlphaFoldDB" id="A0A1M5RTP0"/>
<reference evidence="2 3" key="1">
    <citation type="submission" date="2016-11" db="EMBL/GenBank/DDBJ databases">
        <authorList>
            <person name="Jaros S."/>
            <person name="Januszkiewicz K."/>
            <person name="Wedrychowicz H."/>
        </authorList>
    </citation>
    <scope>NUCLEOTIDE SEQUENCE [LARGE SCALE GENOMIC DNA]</scope>
    <source>
        <strain evidence="2 3">GAS138</strain>
    </source>
</reference>
<dbReference type="Gene3D" id="2.40.10.220">
    <property type="entry name" value="predicted glycosyltransferase like domains"/>
    <property type="match status" value="1"/>
</dbReference>
<sequence length="94" mass="10171">MEEKRKHPRAEINEPAYVSSGGSVMSCTVRNISLEGAAIDVENPAFVPQRFRLVMAKDSSVRECSIAWIQKNRIGVSFAAAPPDPDSPIGASRA</sequence>
<dbReference type="InterPro" id="IPR009875">
    <property type="entry name" value="PilZ_domain"/>
</dbReference>
<name>A0A1M5RTP0_9BRAD</name>